<feature type="domain" description="D-isomer specific 2-hydroxyacid dehydrogenase catalytic" evidence="5">
    <location>
        <begin position="38"/>
        <end position="314"/>
    </location>
</feature>
<comment type="caution">
    <text evidence="7">The sequence shown here is derived from an EMBL/GenBank/DDBJ whole genome shotgun (WGS) entry which is preliminary data.</text>
</comment>
<gene>
    <name evidence="7" type="ORF">A3F84_21065</name>
</gene>
<protein>
    <recommendedName>
        <fullName evidence="9">D-isomer specific 2-hydroxyacid dehydrogenase NAD-binding domain-containing protein</fullName>
    </recommendedName>
</protein>
<accession>A0A1F6CD54</accession>
<dbReference type="GO" id="GO:0051287">
    <property type="term" value="F:NAD binding"/>
    <property type="evidence" value="ECO:0007669"/>
    <property type="project" value="InterPro"/>
</dbReference>
<proteinExistence type="inferred from homology"/>
<organism evidence="7 8">
    <name type="scientific">Handelsmanbacteria sp. (strain RIFCSPLOWO2_12_FULL_64_10)</name>
    <dbReference type="NCBI Taxonomy" id="1817868"/>
    <lineage>
        <taxon>Bacteria</taxon>
        <taxon>Candidatus Handelsmaniibacteriota</taxon>
    </lineage>
</organism>
<keyword evidence="3" id="KW-0520">NAD</keyword>
<evidence type="ECO:0000259" key="6">
    <source>
        <dbReference type="Pfam" id="PF02826"/>
    </source>
</evidence>
<comment type="similarity">
    <text evidence="1 4">Belongs to the D-isomer specific 2-hydroxyacid dehydrogenase family.</text>
</comment>
<dbReference type="SUPFAM" id="SSF52283">
    <property type="entry name" value="Formate/glycerate dehydrogenase catalytic domain-like"/>
    <property type="match status" value="1"/>
</dbReference>
<dbReference type="Gene3D" id="3.40.50.720">
    <property type="entry name" value="NAD(P)-binding Rossmann-like Domain"/>
    <property type="match status" value="2"/>
</dbReference>
<evidence type="ECO:0000313" key="8">
    <source>
        <dbReference type="Proteomes" id="UP000178606"/>
    </source>
</evidence>
<dbReference type="InterPro" id="IPR006139">
    <property type="entry name" value="D-isomer_2_OHA_DH_cat_dom"/>
</dbReference>
<keyword evidence="2 4" id="KW-0560">Oxidoreductase</keyword>
<evidence type="ECO:0000256" key="2">
    <source>
        <dbReference type="ARBA" id="ARBA00023002"/>
    </source>
</evidence>
<reference evidence="7 8" key="1">
    <citation type="journal article" date="2016" name="Nat. Commun.">
        <title>Thousands of microbial genomes shed light on interconnected biogeochemical processes in an aquifer system.</title>
        <authorList>
            <person name="Anantharaman K."/>
            <person name="Brown C.T."/>
            <person name="Hug L.A."/>
            <person name="Sharon I."/>
            <person name="Castelle C.J."/>
            <person name="Probst A.J."/>
            <person name="Thomas B.C."/>
            <person name="Singh A."/>
            <person name="Wilkins M.J."/>
            <person name="Karaoz U."/>
            <person name="Brodie E.L."/>
            <person name="Williams K.H."/>
            <person name="Hubbard S.S."/>
            <person name="Banfield J.F."/>
        </authorList>
    </citation>
    <scope>NUCLEOTIDE SEQUENCE [LARGE SCALE GENOMIC DNA]</scope>
    <source>
        <strain evidence="8">RIFCSPLOWO2_12_FULL_64_10</strain>
    </source>
</reference>
<evidence type="ECO:0008006" key="9">
    <source>
        <dbReference type="Google" id="ProtNLM"/>
    </source>
</evidence>
<dbReference type="EMBL" id="MFKF01000279">
    <property type="protein sequence ID" value="OGG46950.1"/>
    <property type="molecule type" value="Genomic_DNA"/>
</dbReference>
<feature type="domain" description="D-isomer specific 2-hydroxyacid dehydrogenase NAD-binding" evidence="6">
    <location>
        <begin position="111"/>
        <end position="282"/>
    </location>
</feature>
<evidence type="ECO:0000256" key="3">
    <source>
        <dbReference type="ARBA" id="ARBA00023027"/>
    </source>
</evidence>
<dbReference type="GO" id="GO:0016616">
    <property type="term" value="F:oxidoreductase activity, acting on the CH-OH group of donors, NAD or NADP as acceptor"/>
    <property type="evidence" value="ECO:0007669"/>
    <property type="project" value="InterPro"/>
</dbReference>
<sequence>MRNKILLATIFQNAEFDSEPRRRALADLAKLADLEHYTGDLTAEKAKGVVGVIANSALIHPEFYAEGKDLRIVARWGVGYEKVNLAAATQHGVLVTVAPEHMETVAEYTIAQWMATLKRVYTLNRLSHAGDFSIIRTYEARGSSLGLYGFGRIGQAVAARAKPLLGDEGRLLVYDIRPDIKELAGRFGAVAVDDPMTLFRECDTVSLHVAGDDTVVTYDRLCAMKPHASLINPSRGNLVDDRAANRAIREDRLCYYVVDDPVNGPREIHRDHPRIICTNHNAGITVESTIRLDRRTVGQVTDAIQGREPAHILNREVLQHPRVKGFLKG</sequence>
<name>A0A1F6CD54_HANXR</name>
<evidence type="ECO:0000256" key="1">
    <source>
        <dbReference type="ARBA" id="ARBA00005854"/>
    </source>
</evidence>
<evidence type="ECO:0000259" key="5">
    <source>
        <dbReference type="Pfam" id="PF00389"/>
    </source>
</evidence>
<dbReference type="SUPFAM" id="SSF51735">
    <property type="entry name" value="NAD(P)-binding Rossmann-fold domains"/>
    <property type="match status" value="1"/>
</dbReference>
<dbReference type="Proteomes" id="UP000178606">
    <property type="component" value="Unassembled WGS sequence"/>
</dbReference>
<evidence type="ECO:0000313" key="7">
    <source>
        <dbReference type="EMBL" id="OGG46950.1"/>
    </source>
</evidence>
<dbReference type="InterPro" id="IPR006140">
    <property type="entry name" value="D-isomer_DH_NAD-bd"/>
</dbReference>
<dbReference type="Pfam" id="PF02826">
    <property type="entry name" value="2-Hacid_dh_C"/>
    <property type="match status" value="1"/>
</dbReference>
<dbReference type="Pfam" id="PF00389">
    <property type="entry name" value="2-Hacid_dh"/>
    <property type="match status" value="1"/>
</dbReference>
<dbReference type="PANTHER" id="PTHR42789:SF1">
    <property type="entry name" value="D-ISOMER SPECIFIC 2-HYDROXYACID DEHYDROGENASE FAMILY PROTEIN (AFU_ORTHOLOGUE AFUA_6G10090)"/>
    <property type="match status" value="1"/>
</dbReference>
<evidence type="ECO:0000256" key="4">
    <source>
        <dbReference type="RuleBase" id="RU003719"/>
    </source>
</evidence>
<dbReference type="PANTHER" id="PTHR42789">
    <property type="entry name" value="D-ISOMER SPECIFIC 2-HYDROXYACID DEHYDROGENASE FAMILY PROTEIN (AFU_ORTHOLOGUE AFUA_6G10090)"/>
    <property type="match status" value="1"/>
</dbReference>
<dbReference type="AlphaFoldDB" id="A0A1F6CD54"/>
<dbReference type="InterPro" id="IPR050857">
    <property type="entry name" value="D-2-hydroxyacid_DH"/>
</dbReference>
<dbReference type="InterPro" id="IPR036291">
    <property type="entry name" value="NAD(P)-bd_dom_sf"/>
</dbReference>